<protein>
    <submittedName>
        <fullName evidence="1">Uncharacterized protein</fullName>
    </submittedName>
</protein>
<evidence type="ECO:0000313" key="1">
    <source>
        <dbReference type="EMBL" id="GHA57394.1"/>
    </source>
</evidence>
<sequence length="163" mass="18565">MPAIDIDFDAFKTPTALMPDVFLASGVRFAFNEKSAMKLTAHSQRIDDIETLIIRGENRSVDDWLGLEIDIPDFWQSVDVNFRYAPAERIFPRIYYKTNGRGHAFDEPDRAAPSDYASLRFSRARWCALANITTLENARMSLLMPAREWFVLGLREISGTVDG</sequence>
<comment type="caution">
    <text evidence="1">The sequence shown here is derived from an EMBL/GenBank/DDBJ whole genome shotgun (WGS) entry which is preliminary data.</text>
</comment>
<dbReference type="RefSeq" id="WP_189640953.1">
    <property type="nucleotide sequence ID" value="NZ_BMZF01000007.1"/>
</dbReference>
<proteinExistence type="predicted"/>
<gene>
    <name evidence="1" type="ORF">GCM10008927_23830</name>
</gene>
<keyword evidence="2" id="KW-1185">Reference proteome</keyword>
<accession>A0ABQ3D607</accession>
<dbReference type="EMBL" id="BMZF01000007">
    <property type="protein sequence ID" value="GHA57394.1"/>
    <property type="molecule type" value="Genomic_DNA"/>
</dbReference>
<reference evidence="2" key="1">
    <citation type="journal article" date="2019" name="Int. J. Syst. Evol. Microbiol.">
        <title>The Global Catalogue of Microorganisms (GCM) 10K type strain sequencing project: providing services to taxonomists for standard genome sequencing and annotation.</title>
        <authorList>
            <consortium name="The Broad Institute Genomics Platform"/>
            <consortium name="The Broad Institute Genome Sequencing Center for Infectious Disease"/>
            <person name="Wu L."/>
            <person name="Ma J."/>
        </authorList>
    </citation>
    <scope>NUCLEOTIDE SEQUENCE [LARGE SCALE GENOMIC DNA]</scope>
    <source>
        <strain evidence="2">KCTC 32465</strain>
    </source>
</reference>
<name>A0ABQ3D607_9RHOB</name>
<evidence type="ECO:0000313" key="2">
    <source>
        <dbReference type="Proteomes" id="UP000634455"/>
    </source>
</evidence>
<dbReference type="Proteomes" id="UP000634455">
    <property type="component" value="Unassembled WGS sequence"/>
</dbReference>
<organism evidence="1 2">
    <name type="scientific">Paramylibacter ulvae</name>
    <dbReference type="NCBI Taxonomy" id="1651968"/>
    <lineage>
        <taxon>Bacteria</taxon>
        <taxon>Pseudomonadati</taxon>
        <taxon>Pseudomonadota</taxon>
        <taxon>Alphaproteobacteria</taxon>
        <taxon>Rhodobacterales</taxon>
        <taxon>Paracoccaceae</taxon>
        <taxon>Paramylibacter</taxon>
    </lineage>
</organism>